<evidence type="ECO:0000313" key="2">
    <source>
        <dbReference type="Ensembl" id="ENSGGOP00000030933.1"/>
    </source>
</evidence>
<organism evidence="2 3">
    <name type="scientific">Gorilla gorilla gorilla</name>
    <name type="common">Western lowland gorilla</name>
    <dbReference type="NCBI Taxonomy" id="9595"/>
    <lineage>
        <taxon>Eukaryota</taxon>
        <taxon>Metazoa</taxon>
        <taxon>Chordata</taxon>
        <taxon>Craniata</taxon>
        <taxon>Vertebrata</taxon>
        <taxon>Euteleostomi</taxon>
        <taxon>Mammalia</taxon>
        <taxon>Eutheria</taxon>
        <taxon>Euarchontoglires</taxon>
        <taxon>Primates</taxon>
        <taxon>Haplorrhini</taxon>
        <taxon>Catarrhini</taxon>
        <taxon>Hominidae</taxon>
        <taxon>Gorilla</taxon>
    </lineage>
</organism>
<reference evidence="2" key="4">
    <citation type="submission" date="2025-09" db="UniProtKB">
        <authorList>
            <consortium name="Ensembl"/>
        </authorList>
    </citation>
    <scope>IDENTIFICATION</scope>
</reference>
<dbReference type="AlphaFoldDB" id="A0A2I2Y7P5"/>
<name>A0A2I2Y7P5_GORGO</name>
<evidence type="ECO:0008006" key="4">
    <source>
        <dbReference type="Google" id="ProtNLM"/>
    </source>
</evidence>
<dbReference type="EMBL" id="CABD030013882">
    <property type="status" value="NOT_ANNOTATED_CDS"/>
    <property type="molecule type" value="Genomic_DNA"/>
</dbReference>
<reference evidence="3" key="1">
    <citation type="submission" date="2011-05" db="EMBL/GenBank/DDBJ databases">
        <title>Insights into the evolution of the great apes provided by the gorilla genome.</title>
        <authorList>
            <person name="Scally A."/>
        </authorList>
    </citation>
    <scope>NUCLEOTIDE SEQUENCE [LARGE SCALE GENOMIC DNA]</scope>
</reference>
<evidence type="ECO:0000256" key="1">
    <source>
        <dbReference type="ARBA" id="ARBA00007753"/>
    </source>
</evidence>
<protein>
    <recommendedName>
        <fullName evidence="4">Family with sequence similarity 228 member A</fullName>
    </recommendedName>
</protein>
<dbReference type="PANTHER" id="PTHR28584">
    <property type="entry name" value="FAMILY WITH SEQUENCE SIMILARITY 228 MEMBER A"/>
    <property type="match status" value="1"/>
</dbReference>
<dbReference type="Proteomes" id="UP000001519">
    <property type="component" value="Chromosome 2A"/>
</dbReference>
<reference evidence="2 3" key="2">
    <citation type="journal article" date="2012" name="Nature">
        <title>Insights into hominid evolution from the gorilla genome sequence.</title>
        <authorList>
            <person name="Scally A."/>
            <person name="Dutheil J.Y."/>
            <person name="Hillier L.W."/>
            <person name="Jordan G.E."/>
            <person name="Goodhead I."/>
            <person name="Herrero J."/>
            <person name="Hobolth A."/>
            <person name="Lappalainen T."/>
            <person name="Mailund T."/>
            <person name="Marques-Bonet T."/>
            <person name="McCarthy S."/>
            <person name="Montgomery S.H."/>
            <person name="Schwalie P.C."/>
            <person name="Tang Y.A."/>
            <person name="Ward M.C."/>
            <person name="Xue Y."/>
            <person name="Yngvadottir B."/>
            <person name="Alkan C."/>
            <person name="Andersen L.N."/>
            <person name="Ayub Q."/>
            <person name="Ball E.V."/>
            <person name="Beal K."/>
            <person name="Bradley B.J."/>
            <person name="Chen Y."/>
            <person name="Clee C.M."/>
            <person name="Fitzgerald S."/>
            <person name="Graves T.A."/>
            <person name="Gu Y."/>
            <person name="Heath P."/>
            <person name="Heger A."/>
            <person name="Karakoc E."/>
            <person name="Kolb-Kokocinski A."/>
            <person name="Laird G.K."/>
            <person name="Lunter G."/>
            <person name="Meader S."/>
            <person name="Mort M."/>
            <person name="Mullikin J.C."/>
            <person name="Munch K."/>
            <person name="O'Connor T.D."/>
            <person name="Phillips A.D."/>
            <person name="Prado-Martinez J."/>
            <person name="Rogers A.S."/>
            <person name="Sajjadian S."/>
            <person name="Schmidt D."/>
            <person name="Shaw K."/>
            <person name="Simpson J.T."/>
            <person name="Stenson P.D."/>
            <person name="Turner D.J."/>
            <person name="Vigilant L."/>
            <person name="Vilella A.J."/>
            <person name="Whitener W."/>
            <person name="Zhu B."/>
            <person name="Cooper D.N."/>
            <person name="de Jong P."/>
            <person name="Dermitzakis E.T."/>
            <person name="Eichler E.E."/>
            <person name="Flicek P."/>
            <person name="Goldman N."/>
            <person name="Mundy N.I."/>
            <person name="Ning Z."/>
            <person name="Odom D.T."/>
            <person name="Ponting C.P."/>
            <person name="Quail M.A."/>
            <person name="Ryder O.A."/>
            <person name="Searle S.M."/>
            <person name="Warren W.C."/>
            <person name="Wilson R.K."/>
            <person name="Schierup M.H."/>
            <person name="Rogers J."/>
            <person name="Tyler-Smith C."/>
            <person name="Durbin R."/>
        </authorList>
    </citation>
    <scope>NUCLEOTIDE SEQUENCE [LARGE SCALE GENOMIC DNA]</scope>
</reference>
<reference evidence="2" key="3">
    <citation type="submission" date="2025-08" db="UniProtKB">
        <authorList>
            <consortium name="Ensembl"/>
        </authorList>
    </citation>
    <scope>IDENTIFICATION</scope>
</reference>
<dbReference type="PANTHER" id="PTHR28584:SF2">
    <property type="entry name" value="PROTEIN FAM228A"/>
    <property type="match status" value="1"/>
</dbReference>
<dbReference type="EMBL" id="CABD030013881">
    <property type="status" value="NOT_ANNOTATED_CDS"/>
    <property type="molecule type" value="Genomic_DNA"/>
</dbReference>
<evidence type="ECO:0000313" key="3">
    <source>
        <dbReference type="Proteomes" id="UP000001519"/>
    </source>
</evidence>
<keyword evidence="3" id="KW-1185">Reference proteome</keyword>
<accession>A0A2I2Y7P5</accession>
<dbReference type="InterPro" id="IPR040046">
    <property type="entry name" value="FAM228"/>
</dbReference>
<dbReference type="Ensembl" id="ENSGGOT00000048362.1">
    <property type="protein sequence ID" value="ENSGGOP00000030933.1"/>
    <property type="gene ID" value="ENSGGOG00000042882.1"/>
</dbReference>
<comment type="similarity">
    <text evidence="1">Belongs to the FAM228 family.</text>
</comment>
<proteinExistence type="inferred from homology"/>
<dbReference type="GeneTree" id="ENSGT00530000064185"/>
<dbReference type="Bgee" id="ENSGGOG00000042882">
    <property type="expression patterns" value="Expressed in testis"/>
</dbReference>
<sequence length="206" mass="23763">MAATKTSSYDEHFRPEKLREWPEPESVSLMEVLAREDIDEAVCAILFRENSIVKVTVPPFVDPLFQRQQEVDEERRTGLQCETGKRHSIKELKEIEKARLHASSPYFTFTSHCVIPKEWHKASARARSKIYKYSPEKLICADKKQKRKEKKMADLSQAAFERQFLSSKLSRKNKVGERKGLVSRGLGQGWHAGLCSTHEQHVLVPE</sequence>